<sequence>MTPVEDEPEAAHGLTTRAELVEKIRCLGRTSSTASSLDLTMSWINS</sequence>
<comment type="caution">
    <text evidence="1">The sequence shown here is derived from an EMBL/GenBank/DDBJ whole genome shotgun (WGS) entry which is preliminary data.</text>
</comment>
<reference evidence="1 2" key="1">
    <citation type="journal article" date="2018" name="Front. Plant Sci.">
        <title>Red Clover (Trifolium pratense) and Zigzag Clover (T. medium) - A Picture of Genomic Similarities and Differences.</title>
        <authorList>
            <person name="Dluhosova J."/>
            <person name="Istvanek J."/>
            <person name="Nedelnik J."/>
            <person name="Repkova J."/>
        </authorList>
    </citation>
    <scope>NUCLEOTIDE SEQUENCE [LARGE SCALE GENOMIC DNA]</scope>
    <source>
        <strain evidence="2">cv. 10/8</strain>
        <tissue evidence="1">Leaf</tissue>
    </source>
</reference>
<protein>
    <submittedName>
        <fullName evidence="1">Uncharacterized protein</fullName>
    </submittedName>
</protein>
<evidence type="ECO:0000313" key="2">
    <source>
        <dbReference type="Proteomes" id="UP000265520"/>
    </source>
</evidence>
<dbReference type="AlphaFoldDB" id="A0A392V704"/>
<accession>A0A392V704</accession>
<organism evidence="1 2">
    <name type="scientific">Trifolium medium</name>
    <dbReference type="NCBI Taxonomy" id="97028"/>
    <lineage>
        <taxon>Eukaryota</taxon>
        <taxon>Viridiplantae</taxon>
        <taxon>Streptophyta</taxon>
        <taxon>Embryophyta</taxon>
        <taxon>Tracheophyta</taxon>
        <taxon>Spermatophyta</taxon>
        <taxon>Magnoliopsida</taxon>
        <taxon>eudicotyledons</taxon>
        <taxon>Gunneridae</taxon>
        <taxon>Pentapetalae</taxon>
        <taxon>rosids</taxon>
        <taxon>fabids</taxon>
        <taxon>Fabales</taxon>
        <taxon>Fabaceae</taxon>
        <taxon>Papilionoideae</taxon>
        <taxon>50 kb inversion clade</taxon>
        <taxon>NPAAA clade</taxon>
        <taxon>Hologalegina</taxon>
        <taxon>IRL clade</taxon>
        <taxon>Trifolieae</taxon>
        <taxon>Trifolium</taxon>
    </lineage>
</organism>
<dbReference type="Proteomes" id="UP000265520">
    <property type="component" value="Unassembled WGS sequence"/>
</dbReference>
<keyword evidence="2" id="KW-1185">Reference proteome</keyword>
<proteinExistence type="predicted"/>
<evidence type="ECO:0000313" key="1">
    <source>
        <dbReference type="EMBL" id="MCI84076.1"/>
    </source>
</evidence>
<dbReference type="EMBL" id="LXQA011082338">
    <property type="protein sequence ID" value="MCI84076.1"/>
    <property type="molecule type" value="Genomic_DNA"/>
</dbReference>
<name>A0A392V704_9FABA</name>
<feature type="non-terminal residue" evidence="1">
    <location>
        <position position="46"/>
    </location>
</feature>